<dbReference type="GO" id="GO:0005524">
    <property type="term" value="F:ATP binding"/>
    <property type="evidence" value="ECO:0007669"/>
    <property type="project" value="UniProtKB-KW"/>
</dbReference>
<dbReference type="UniPathway" id="UPA00109">
    <property type="reaction ID" value="UER00188"/>
</dbReference>
<dbReference type="GO" id="GO:0030955">
    <property type="term" value="F:potassium ion binding"/>
    <property type="evidence" value="ECO:0007669"/>
    <property type="project" value="UniProtKB-UniRule"/>
</dbReference>
<evidence type="ECO:0000313" key="17">
    <source>
        <dbReference type="Proteomes" id="UP000078435"/>
    </source>
</evidence>
<dbReference type="Pfam" id="PF02887">
    <property type="entry name" value="PK_C"/>
    <property type="match status" value="1"/>
</dbReference>
<dbReference type="InterPro" id="IPR036918">
    <property type="entry name" value="Pyrv_Knase_C_sf"/>
</dbReference>
<evidence type="ECO:0000256" key="12">
    <source>
        <dbReference type="NCBIfam" id="TIGR01064"/>
    </source>
</evidence>
<gene>
    <name evidence="16" type="ORF">LCR_00170</name>
</gene>
<dbReference type="Gene3D" id="2.40.33.10">
    <property type="entry name" value="PK beta-barrel domain-like"/>
    <property type="match status" value="1"/>
</dbReference>
<keyword evidence="11 16" id="KW-0670">Pyruvate</keyword>
<evidence type="ECO:0000256" key="5">
    <source>
        <dbReference type="ARBA" id="ARBA00022723"/>
    </source>
</evidence>
<evidence type="ECO:0000256" key="7">
    <source>
        <dbReference type="ARBA" id="ARBA00022777"/>
    </source>
</evidence>
<dbReference type="NCBIfam" id="TIGR01064">
    <property type="entry name" value="pyruv_kin"/>
    <property type="match status" value="1"/>
</dbReference>
<evidence type="ECO:0000256" key="13">
    <source>
        <dbReference type="RuleBase" id="RU000504"/>
    </source>
</evidence>
<evidence type="ECO:0000256" key="2">
    <source>
        <dbReference type="ARBA" id="ARBA00008663"/>
    </source>
</evidence>
<dbReference type="InterPro" id="IPR040442">
    <property type="entry name" value="Pyrv_kinase-like_dom_sf"/>
</dbReference>
<evidence type="ECO:0000256" key="11">
    <source>
        <dbReference type="ARBA" id="ARBA00023317"/>
    </source>
</evidence>
<sequence>MRKTKIVATLGPASSSEAMVEKLILAGANVFRLNFSHGTAEQHLALATRIRATAARLNTHVGILADLQGPKIRIACFADDSIRLQIGDSFVIDAGLGSHQGDQYRVGTDYPALVHEVQAGNTLLLDDGRIQLHVERVEGEQVVTRVLVGGILSNRKGINVLGGGLSAPALTTKDKEDILTARQLEADFVAVSFPRSAADLEEARTLIRATGSKAAIVAKVERAEVVASVEAMDEIIQASDIIMVARGDLGVEIGDARLPGVQKKLIKRCRALGRPVITATQMMESMIGNPMPTRAEVLDVANAVMDGTDAVMLSAESAAGLYPVEAVEAMARIALGAEQEMEPVQPRWRRESSQADHSGRCMALAAMTSAFSQDRSCGIAVLTNQGEAVIAISRGGLHNPIWALSDNPQLLNQMTILRGVTPIFFQENAPQPHHEHLIAALQQADQLDGIHSLLISRLDSLEGAGHEDVCRLVSLSGVAHQPVPAAPATVAVSHSH</sequence>
<organism evidence="16 17">
    <name type="scientific">Aeromonas enteropelogenes</name>
    <name type="common">Aeromonas trota</name>
    <dbReference type="NCBI Taxonomy" id="29489"/>
    <lineage>
        <taxon>Bacteria</taxon>
        <taxon>Pseudomonadati</taxon>
        <taxon>Pseudomonadota</taxon>
        <taxon>Gammaproteobacteria</taxon>
        <taxon>Aeromonadales</taxon>
        <taxon>Aeromonadaceae</taxon>
        <taxon>Aeromonas</taxon>
    </lineage>
</organism>
<dbReference type="Gene3D" id="3.20.20.60">
    <property type="entry name" value="Phosphoenolpyruvate-binding domains"/>
    <property type="match status" value="1"/>
</dbReference>
<dbReference type="InterPro" id="IPR015806">
    <property type="entry name" value="Pyrv_Knase_insert_dom_sf"/>
</dbReference>
<feature type="domain" description="Pyruvate kinase C-terminal" evidence="15">
    <location>
        <begin position="363"/>
        <end position="442"/>
    </location>
</feature>
<dbReference type="PANTHER" id="PTHR11817">
    <property type="entry name" value="PYRUVATE KINASE"/>
    <property type="match status" value="1"/>
</dbReference>
<dbReference type="PRINTS" id="PR01050">
    <property type="entry name" value="PYRUVTKNASE"/>
</dbReference>
<feature type="domain" description="Pyruvate kinase barrel" evidence="14">
    <location>
        <begin position="1"/>
        <end position="327"/>
    </location>
</feature>
<keyword evidence="8" id="KW-0067">ATP-binding</keyword>
<dbReference type="NCBIfam" id="NF004491">
    <property type="entry name" value="PRK05826.1"/>
    <property type="match status" value="1"/>
</dbReference>
<dbReference type="InterPro" id="IPR011037">
    <property type="entry name" value="Pyrv_Knase-like_insert_dom_sf"/>
</dbReference>
<proteinExistence type="inferred from homology"/>
<evidence type="ECO:0000256" key="9">
    <source>
        <dbReference type="ARBA" id="ARBA00022842"/>
    </source>
</evidence>
<dbReference type="Pfam" id="PF00224">
    <property type="entry name" value="PK"/>
    <property type="match status" value="1"/>
</dbReference>
<dbReference type="Gene3D" id="3.40.1380.20">
    <property type="entry name" value="Pyruvate kinase, C-terminal domain"/>
    <property type="match status" value="1"/>
</dbReference>
<protein>
    <recommendedName>
        <fullName evidence="3 12">Pyruvate kinase</fullName>
        <ecNumber evidence="3 12">2.7.1.40</ecNumber>
    </recommendedName>
</protein>
<dbReference type="SUPFAM" id="SSF50800">
    <property type="entry name" value="PK beta-barrel domain-like"/>
    <property type="match status" value="1"/>
</dbReference>
<dbReference type="RefSeq" id="WP_026455757.1">
    <property type="nucleotide sequence ID" value="NZ_JAAKTU010000024.1"/>
</dbReference>
<keyword evidence="9 13" id="KW-0460">Magnesium</keyword>
<keyword evidence="4 13" id="KW-0808">Transferase</keyword>
<dbReference type="GO" id="GO:0016301">
    <property type="term" value="F:kinase activity"/>
    <property type="evidence" value="ECO:0007669"/>
    <property type="project" value="UniProtKB-KW"/>
</dbReference>
<keyword evidence="5" id="KW-0479">Metal-binding</keyword>
<reference evidence="16 17" key="1">
    <citation type="submission" date="2016-02" db="EMBL/GenBank/DDBJ databases">
        <title>Draft genome sequence of Aeromonas trota strain 1999lcr isolated from cerebrospinal fluid (CSF).</title>
        <authorList>
            <person name="Dallagassa C.B."/>
            <person name="Prediger K.C."/>
            <person name="Weiss V.A."/>
            <person name="Assis F.E."/>
            <person name="Baura V."/>
            <person name="Cruz L.M."/>
            <person name="Souza E.M."/>
            <person name="Pedrosa F.O."/>
            <person name="Fadel-Picheth C.M."/>
        </authorList>
    </citation>
    <scope>NUCLEOTIDE SEQUENCE [LARGE SCALE GENOMIC DNA]</scope>
    <source>
        <strain evidence="16 17">1999lcr</strain>
    </source>
</reference>
<dbReference type="SUPFAM" id="SSF51621">
    <property type="entry name" value="Phosphoenolpyruvate/pyruvate domain"/>
    <property type="match status" value="1"/>
</dbReference>
<dbReference type="EC" id="2.7.1.40" evidence="3 12"/>
<dbReference type="InterPro" id="IPR015813">
    <property type="entry name" value="Pyrv/PenolPyrv_kinase-like_dom"/>
</dbReference>
<evidence type="ECO:0000256" key="6">
    <source>
        <dbReference type="ARBA" id="ARBA00022741"/>
    </source>
</evidence>
<evidence type="ECO:0000256" key="3">
    <source>
        <dbReference type="ARBA" id="ARBA00012142"/>
    </source>
</evidence>
<dbReference type="FunFam" id="2.40.33.10:FF:000001">
    <property type="entry name" value="Pyruvate kinase"/>
    <property type="match status" value="1"/>
</dbReference>
<evidence type="ECO:0000256" key="4">
    <source>
        <dbReference type="ARBA" id="ARBA00022679"/>
    </source>
</evidence>
<dbReference type="Proteomes" id="UP000078435">
    <property type="component" value="Unassembled WGS sequence"/>
</dbReference>
<dbReference type="InterPro" id="IPR015795">
    <property type="entry name" value="Pyrv_Knase_C"/>
</dbReference>
<evidence type="ECO:0000259" key="14">
    <source>
        <dbReference type="Pfam" id="PF00224"/>
    </source>
</evidence>
<dbReference type="AlphaFoldDB" id="A0A175VFH1"/>
<name>A0A175VFH1_AEREN</name>
<comment type="caution">
    <text evidence="16">The sequence shown here is derived from an EMBL/GenBank/DDBJ whole genome shotgun (WGS) entry which is preliminary data.</text>
</comment>
<dbReference type="EMBL" id="JMGO02000011">
    <property type="protein sequence ID" value="KXU79259.1"/>
    <property type="molecule type" value="Genomic_DNA"/>
</dbReference>
<evidence type="ECO:0000256" key="8">
    <source>
        <dbReference type="ARBA" id="ARBA00022840"/>
    </source>
</evidence>
<evidence type="ECO:0000256" key="10">
    <source>
        <dbReference type="ARBA" id="ARBA00023152"/>
    </source>
</evidence>
<comment type="catalytic activity">
    <reaction evidence="13">
        <text>pyruvate + ATP = phosphoenolpyruvate + ADP + H(+)</text>
        <dbReference type="Rhea" id="RHEA:18157"/>
        <dbReference type="ChEBI" id="CHEBI:15361"/>
        <dbReference type="ChEBI" id="CHEBI:15378"/>
        <dbReference type="ChEBI" id="CHEBI:30616"/>
        <dbReference type="ChEBI" id="CHEBI:58702"/>
        <dbReference type="ChEBI" id="CHEBI:456216"/>
        <dbReference type="EC" id="2.7.1.40"/>
    </reaction>
</comment>
<evidence type="ECO:0000256" key="1">
    <source>
        <dbReference type="ARBA" id="ARBA00004997"/>
    </source>
</evidence>
<keyword evidence="7 13" id="KW-0418">Kinase</keyword>
<comment type="similarity">
    <text evidence="2 13">Belongs to the pyruvate kinase family.</text>
</comment>
<accession>A0A175VFH1</accession>
<evidence type="ECO:0000313" key="16">
    <source>
        <dbReference type="EMBL" id="KXU79259.1"/>
    </source>
</evidence>
<dbReference type="OrthoDB" id="9812123at2"/>
<keyword evidence="6" id="KW-0547">Nucleotide-binding</keyword>
<comment type="pathway">
    <text evidence="1 13">Carbohydrate degradation; glycolysis; pyruvate from D-glyceraldehyde 3-phosphate: step 5/5.</text>
</comment>
<keyword evidence="10 13" id="KW-0324">Glycolysis</keyword>
<dbReference type="InterPro" id="IPR015793">
    <property type="entry name" value="Pyrv_Knase_brl"/>
</dbReference>
<dbReference type="SUPFAM" id="SSF52935">
    <property type="entry name" value="PK C-terminal domain-like"/>
    <property type="match status" value="1"/>
</dbReference>
<dbReference type="GO" id="GO:0004743">
    <property type="term" value="F:pyruvate kinase activity"/>
    <property type="evidence" value="ECO:0007669"/>
    <property type="project" value="UniProtKB-UniRule"/>
</dbReference>
<dbReference type="GO" id="GO:0000287">
    <property type="term" value="F:magnesium ion binding"/>
    <property type="evidence" value="ECO:0007669"/>
    <property type="project" value="UniProtKB-UniRule"/>
</dbReference>
<evidence type="ECO:0000259" key="15">
    <source>
        <dbReference type="Pfam" id="PF02887"/>
    </source>
</evidence>
<dbReference type="InterPro" id="IPR001697">
    <property type="entry name" value="Pyr_Knase"/>
</dbReference>